<dbReference type="Pfam" id="PF00078">
    <property type="entry name" value="RVT_1"/>
    <property type="match status" value="1"/>
</dbReference>
<name>A0A8X7C5K0_9ARAC</name>
<protein>
    <submittedName>
        <fullName evidence="2">Reverse transcriptase domain-containing protein</fullName>
    </submittedName>
</protein>
<keyword evidence="3" id="KW-1185">Reference proteome</keyword>
<sequence length="170" mass="19516">MKAPKQPFQVANRTLIQKSPMHLLNILTPTKRINMQEYLQVFLSEKLNHLPQILVQNEMSIFSHPFFNTSISLEELTQAITCLKRLCKIRYGCDFSKYGVLKTGLPQGSVSSYTLFNIYINDLVHQLRMINGVRCPLYADDLVIWTESPKKQATQLINHGLNLGLRALVR</sequence>
<gene>
    <name evidence="2" type="primary">HNAJ_LOCUS8404</name>
    <name evidence="2" type="ORF">TNIN_203841</name>
</gene>
<feature type="domain" description="Reverse transcriptase" evidence="1">
    <location>
        <begin position="1"/>
        <end position="170"/>
    </location>
</feature>
<comment type="caution">
    <text evidence="2">The sequence shown here is derived from an EMBL/GenBank/DDBJ whole genome shotgun (WGS) entry which is preliminary data.</text>
</comment>
<dbReference type="AlphaFoldDB" id="A0A8X7C5K0"/>
<dbReference type="Proteomes" id="UP000886998">
    <property type="component" value="Unassembled WGS sequence"/>
</dbReference>
<keyword evidence="2" id="KW-0548">Nucleotidyltransferase</keyword>
<evidence type="ECO:0000313" key="3">
    <source>
        <dbReference type="Proteomes" id="UP000886998"/>
    </source>
</evidence>
<dbReference type="SUPFAM" id="SSF56672">
    <property type="entry name" value="DNA/RNA polymerases"/>
    <property type="match status" value="1"/>
</dbReference>
<dbReference type="InterPro" id="IPR043502">
    <property type="entry name" value="DNA/RNA_pol_sf"/>
</dbReference>
<evidence type="ECO:0000259" key="1">
    <source>
        <dbReference type="PROSITE" id="PS50878"/>
    </source>
</evidence>
<evidence type="ECO:0000313" key="2">
    <source>
        <dbReference type="EMBL" id="GFY54392.1"/>
    </source>
</evidence>
<dbReference type="PROSITE" id="PS50878">
    <property type="entry name" value="RT_POL"/>
    <property type="match status" value="1"/>
</dbReference>
<dbReference type="GO" id="GO:0003964">
    <property type="term" value="F:RNA-directed DNA polymerase activity"/>
    <property type="evidence" value="ECO:0007669"/>
    <property type="project" value="UniProtKB-KW"/>
</dbReference>
<dbReference type="EMBL" id="BMAV01009842">
    <property type="protein sequence ID" value="GFY54392.1"/>
    <property type="molecule type" value="Genomic_DNA"/>
</dbReference>
<dbReference type="InterPro" id="IPR000477">
    <property type="entry name" value="RT_dom"/>
</dbReference>
<proteinExistence type="predicted"/>
<keyword evidence="2" id="KW-0695">RNA-directed DNA polymerase</keyword>
<dbReference type="OrthoDB" id="6432499at2759"/>
<organism evidence="2 3">
    <name type="scientific">Trichonephila inaurata madagascariensis</name>
    <dbReference type="NCBI Taxonomy" id="2747483"/>
    <lineage>
        <taxon>Eukaryota</taxon>
        <taxon>Metazoa</taxon>
        <taxon>Ecdysozoa</taxon>
        <taxon>Arthropoda</taxon>
        <taxon>Chelicerata</taxon>
        <taxon>Arachnida</taxon>
        <taxon>Araneae</taxon>
        <taxon>Araneomorphae</taxon>
        <taxon>Entelegynae</taxon>
        <taxon>Araneoidea</taxon>
        <taxon>Nephilidae</taxon>
        <taxon>Trichonephila</taxon>
        <taxon>Trichonephila inaurata</taxon>
    </lineage>
</organism>
<reference evidence="2" key="1">
    <citation type="submission" date="2020-08" db="EMBL/GenBank/DDBJ databases">
        <title>Multicomponent nature underlies the extraordinary mechanical properties of spider dragline silk.</title>
        <authorList>
            <person name="Kono N."/>
            <person name="Nakamura H."/>
            <person name="Mori M."/>
            <person name="Yoshida Y."/>
            <person name="Ohtoshi R."/>
            <person name="Malay A.D."/>
            <person name="Moran D.A.P."/>
            <person name="Tomita M."/>
            <person name="Numata K."/>
            <person name="Arakawa K."/>
        </authorList>
    </citation>
    <scope>NUCLEOTIDE SEQUENCE</scope>
</reference>
<accession>A0A8X7C5K0</accession>
<keyword evidence="2" id="KW-0808">Transferase</keyword>